<dbReference type="Proteomes" id="UP001358417">
    <property type="component" value="Unassembled WGS sequence"/>
</dbReference>
<organism evidence="6 7">
    <name type="scientific">Exophiala bonariae</name>
    <dbReference type="NCBI Taxonomy" id="1690606"/>
    <lineage>
        <taxon>Eukaryota</taxon>
        <taxon>Fungi</taxon>
        <taxon>Dikarya</taxon>
        <taxon>Ascomycota</taxon>
        <taxon>Pezizomycotina</taxon>
        <taxon>Eurotiomycetes</taxon>
        <taxon>Chaetothyriomycetidae</taxon>
        <taxon>Chaetothyriales</taxon>
        <taxon>Herpotrichiellaceae</taxon>
        <taxon>Exophiala</taxon>
    </lineage>
</organism>
<proteinExistence type="predicted"/>
<dbReference type="SUPFAM" id="SSF53448">
    <property type="entry name" value="Nucleotide-diphospho-sugar transferases"/>
    <property type="match status" value="1"/>
</dbReference>
<dbReference type="InterPro" id="IPR023214">
    <property type="entry name" value="HAD_sf"/>
</dbReference>
<dbReference type="InterPro" id="IPR029044">
    <property type="entry name" value="Nucleotide-diphossugar_trans"/>
</dbReference>
<dbReference type="InterPro" id="IPR011009">
    <property type="entry name" value="Kinase-like_dom_sf"/>
</dbReference>
<dbReference type="RefSeq" id="XP_064706823.1">
    <property type="nucleotide sequence ID" value="XM_064845278.1"/>
</dbReference>
<evidence type="ECO:0000256" key="2">
    <source>
        <dbReference type="ARBA" id="ARBA00030179"/>
    </source>
</evidence>
<dbReference type="Gene3D" id="3.90.1200.10">
    <property type="match status" value="1"/>
</dbReference>
<feature type="compositionally biased region" description="Polar residues" evidence="4">
    <location>
        <begin position="66"/>
        <end position="75"/>
    </location>
</feature>
<feature type="domain" description="Nucleotidyl transferase" evidence="5">
    <location>
        <begin position="80"/>
        <end position="281"/>
    </location>
</feature>
<keyword evidence="7" id="KW-1185">Reference proteome</keyword>
<accession>A0AAV9NB77</accession>
<dbReference type="Gene3D" id="3.40.50.1000">
    <property type="entry name" value="HAD superfamily/HAD-like"/>
    <property type="match status" value="1"/>
</dbReference>
<dbReference type="InterPro" id="IPR036412">
    <property type="entry name" value="HAD-like_sf"/>
</dbReference>
<evidence type="ECO:0000256" key="4">
    <source>
        <dbReference type="SAM" id="MobiDB-lite"/>
    </source>
</evidence>
<feature type="region of interest" description="Disordered" evidence="4">
    <location>
        <begin position="56"/>
        <end position="76"/>
    </location>
</feature>
<evidence type="ECO:0000259" key="5">
    <source>
        <dbReference type="Pfam" id="PF00483"/>
    </source>
</evidence>
<name>A0AAV9NB77_9EURO</name>
<evidence type="ECO:0000256" key="3">
    <source>
        <dbReference type="ARBA" id="ARBA00031190"/>
    </source>
</evidence>
<feature type="region of interest" description="Disordered" evidence="4">
    <location>
        <begin position="1"/>
        <end position="24"/>
    </location>
</feature>
<dbReference type="Gene3D" id="3.90.550.10">
    <property type="entry name" value="Spore Coat Polysaccharide Biosynthesis Protein SpsA, Chain A"/>
    <property type="match status" value="1"/>
</dbReference>
<protein>
    <recommendedName>
        <fullName evidence="1">Mannose-1-phosphate guanyltransferase</fullName>
    </recommendedName>
    <alternativeName>
        <fullName evidence="3">GDP-mannose pyrophosphorylase</fullName>
    </alternativeName>
    <alternativeName>
        <fullName evidence="2">GTP-mannose-1-phosphate guanylyltransferase</fullName>
    </alternativeName>
</protein>
<dbReference type="SUPFAM" id="SSF56112">
    <property type="entry name" value="Protein kinase-like (PK-like)"/>
    <property type="match status" value="1"/>
</dbReference>
<dbReference type="InterPro" id="IPR005835">
    <property type="entry name" value="NTP_transferase_dom"/>
</dbReference>
<gene>
    <name evidence="6" type="ORF">LTR84_001659</name>
</gene>
<dbReference type="SUPFAM" id="SSF56784">
    <property type="entry name" value="HAD-like"/>
    <property type="match status" value="1"/>
</dbReference>
<dbReference type="GeneID" id="89969875"/>
<sequence length="821" mass="91779">MAPGIVSLENDENHDPSAHPTKTGLLVESNGAITSSSPSRPALSILHNTILGPRSVSGSYHRPHTVPNTRTNPSDGLNVIIPMGGVGSRFQREGYRFPKPLIKIVGRPMLCWLVENLRLTSQDTLWLAIQDEVEDEFQVGQSMKKWFPSLNVRLVRLNYLTKGATETLFIVAQSMPVSHRRRRTVSLDCDTIYHHDILTDIRNLPAGMGGCFFFQDTGSEPIFSYIVYDENNTIIDIQEKKAISTNANTGAYVFPSGSALQQWANIILDSKLDTNGGKTGEYFTSQMIEEMIKVGKIPFTAIPVSGDAFSCVGTPRQLDEFLLKISQQDSTIKPKRQRFCFDLDMTLVGFPQEPGDYSTCPPIWQNIELVKQLHKAGHHIIIQTARRMRTHNGNVGAVIADIGSVTIASLQKYGIPYDELFFGKPYAHVYVDDLAVHANVDTRREIGWLASDVDILEDGTEKNLLADAKHAKKAGVIASREFNHVQIIGERVMKSSKTPKLMAEMYFYSRVPISIRGLFPEMYSTSYVPQTKTFSFTMQKVQGVSYSHLLTSRSLTHRRLEAMLQELYRIHTCDEEHALPHAGLLSKEIDEILSDNNAQTLKDFDDAPSVDGLNTGTSIYANYARKLKSRYNDYREVYDLLGSNKTSQLYATLLAGLESYETRDRAIPAAYIHGDPVLSNVVLDETARKVTFLDVRSLQGDMFTTAGDVCYDLAKVLQSLHGYDHIILGSNEGNGPPNVDDPAMKLAKLLKPEDRAFLSSLQDFFWSFVQEKYGSAVQLHDLLTLMASLLFTLIPLHRSAVQPLFLQMCANVLEHETGFPL</sequence>
<evidence type="ECO:0000313" key="6">
    <source>
        <dbReference type="EMBL" id="KAK5053698.1"/>
    </source>
</evidence>
<dbReference type="Pfam" id="PF00483">
    <property type="entry name" value="NTP_transferase"/>
    <property type="match status" value="1"/>
</dbReference>
<evidence type="ECO:0000256" key="1">
    <source>
        <dbReference type="ARBA" id="ARBA00018601"/>
    </source>
</evidence>
<dbReference type="EMBL" id="JAVRRD010000011">
    <property type="protein sequence ID" value="KAK5053698.1"/>
    <property type="molecule type" value="Genomic_DNA"/>
</dbReference>
<reference evidence="6 7" key="1">
    <citation type="submission" date="2023-08" db="EMBL/GenBank/DDBJ databases">
        <title>Black Yeasts Isolated from many extreme environments.</title>
        <authorList>
            <person name="Coleine C."/>
            <person name="Stajich J.E."/>
            <person name="Selbmann L."/>
        </authorList>
    </citation>
    <scope>NUCLEOTIDE SEQUENCE [LARGE SCALE GENOMIC DNA]</scope>
    <source>
        <strain evidence="6 7">CCFEE 5792</strain>
    </source>
</reference>
<comment type="caution">
    <text evidence="6">The sequence shown here is derived from an EMBL/GenBank/DDBJ whole genome shotgun (WGS) entry which is preliminary data.</text>
</comment>
<evidence type="ECO:0000313" key="7">
    <source>
        <dbReference type="Proteomes" id="UP001358417"/>
    </source>
</evidence>
<dbReference type="AlphaFoldDB" id="A0AAV9NB77"/>